<feature type="compositionally biased region" description="Pro residues" evidence="1">
    <location>
        <begin position="957"/>
        <end position="972"/>
    </location>
</feature>
<dbReference type="Proteomes" id="UP000694546">
    <property type="component" value="Chromosome 6"/>
</dbReference>
<dbReference type="GeneTree" id="ENSGT01120000271821"/>
<dbReference type="PANTHER" id="PTHR47510:SF3">
    <property type="entry name" value="ENDO_EXONUCLEASE_PHOSPHATASE DOMAIN-CONTAINING PROTEIN"/>
    <property type="match status" value="1"/>
</dbReference>
<dbReference type="PROSITE" id="PS50878">
    <property type="entry name" value="RT_POL"/>
    <property type="match status" value="1"/>
</dbReference>
<keyword evidence="4" id="KW-1185">Reference proteome</keyword>
<feature type="domain" description="Reverse transcriptase" evidence="2">
    <location>
        <begin position="537"/>
        <end position="805"/>
    </location>
</feature>
<name>A0A8C5FT89_GADMO</name>
<feature type="compositionally biased region" description="Basic residues" evidence="1">
    <location>
        <begin position="47"/>
        <end position="66"/>
    </location>
</feature>
<dbReference type="GO" id="GO:0016706">
    <property type="term" value="F:2-oxoglutarate-dependent dioxygenase activity"/>
    <property type="evidence" value="ECO:0007669"/>
    <property type="project" value="InterPro"/>
</dbReference>
<proteinExistence type="predicted"/>
<dbReference type="InterPro" id="IPR015095">
    <property type="entry name" value="AlkB_hom8_N"/>
</dbReference>
<protein>
    <recommendedName>
        <fullName evidence="2">Reverse transcriptase domain-containing protein</fullName>
    </recommendedName>
</protein>
<reference evidence="3" key="1">
    <citation type="submission" date="2025-05" db="UniProtKB">
        <authorList>
            <consortium name="Ensembl"/>
        </authorList>
    </citation>
    <scope>IDENTIFICATION</scope>
</reference>
<dbReference type="SUPFAM" id="SSF56219">
    <property type="entry name" value="DNase I-like"/>
    <property type="match status" value="1"/>
</dbReference>
<dbReference type="InterPro" id="IPR000477">
    <property type="entry name" value="RT_dom"/>
</dbReference>
<dbReference type="InterPro" id="IPR036691">
    <property type="entry name" value="Endo/exonu/phosph_ase_sf"/>
</dbReference>
<dbReference type="Proteomes" id="UP000694546">
    <property type="component" value="Chromosome 10"/>
</dbReference>
<dbReference type="SUPFAM" id="SSF56672">
    <property type="entry name" value="DNA/RNA polymerases"/>
    <property type="match status" value="1"/>
</dbReference>
<dbReference type="OMA" id="HINSCVG"/>
<evidence type="ECO:0000313" key="3">
    <source>
        <dbReference type="Ensembl" id="ENSGMOP00000059841.1"/>
    </source>
</evidence>
<dbReference type="Pfam" id="PF00078">
    <property type="entry name" value="RVT_1"/>
    <property type="match status" value="1"/>
</dbReference>
<feature type="region of interest" description="Disordered" evidence="1">
    <location>
        <begin position="957"/>
        <end position="983"/>
    </location>
</feature>
<dbReference type="GO" id="GO:0008168">
    <property type="term" value="F:methyltransferase activity"/>
    <property type="evidence" value="ECO:0007669"/>
    <property type="project" value="InterPro"/>
</dbReference>
<evidence type="ECO:0000256" key="1">
    <source>
        <dbReference type="SAM" id="MobiDB-lite"/>
    </source>
</evidence>
<sequence length="983" mass="110611">MCPPLAKQYSRAELLVINRDVHRLSSEISIPPEIRRLASESSASTGRQRRRCERKQKRGKRAGVRARLKANPSKPPLPSIFLANVRSIRNKLDEIRLRLTAQRTLTSCCCMIFTETWLDSTTPDAAIQLAGRTVYRADRTADSGKKSGGGLCVFLNNCWCTNTSIVGKLCCPVLELMLLKCRPFYLPREFGIVYICAVYIPPDANAKLALAQLHGYISKRLAKHPDSAFIVAGDFNRANLRSVLPTFHPNVTCATRGSVTLDQVYTNVVKAYKVQSDSHLDLSDHLSLFLYPSYQQRIRATRPATKSITVWNEDAIPQLQDCFDSTDWTLFNSLEASDDPKIALEEYTSSVMDYINFCVNNVTRRRTVRVFPNQKPWMCREVRTLLKGRDAAYRSGETAVYSVARAALRRGIKSAKAKHRQRVEQLFHTHTNPRQVWEGIRAISDYKGTASPPQTSCATLTEELNQFYARFDRDNNGPLPLPLPSDDAAPTLTPHEVRLCLKNINPRKAAGPDGVAGRVLKNCGDQLTEVFTDIFNRSLALSHVPPCFKASTIIPVPKKTAVKCLNDYRPVALTPIPAKCLERLVMKHIRGITPASFDQHQFAYKANRSTEDAVALLLNTALEHLELKNTYIRILFIDYSSAFNTILPGKLISKLQDLNLNASLCNWVLDFLTNRTQSVQLGKHHSSNLTISTGAPQGCVLSPLLYTLYTHDCAPSCPSNYIFKFADDTTVLGLISNNDEAAYRQEVGNLAVWCSEHNLSLNIRKTKEMIIDFRKSSQHNHHLPIYINGEEVERVTSLKFLGLTLTEEFSWVKNTASVLGKAQQRLFYLRKLRKEHLPQRLLFNFYRCAIESVLTYCLNVWSYSCTKAEQAAIQRLIKTAGRIIGVELPDILSISSSRCLQRSKRILTDPSHPAHHLFLLLPSGKRFRSKKARTSRMAKSFYPCAIRLLNSLTTPLPTPLHLPPPPAQPSLPPMDCTLRLDAP</sequence>
<evidence type="ECO:0000313" key="4">
    <source>
        <dbReference type="Proteomes" id="UP000694546"/>
    </source>
</evidence>
<organism evidence="3 4">
    <name type="scientific">Gadus morhua</name>
    <name type="common">Atlantic cod</name>
    <dbReference type="NCBI Taxonomy" id="8049"/>
    <lineage>
        <taxon>Eukaryota</taxon>
        <taxon>Metazoa</taxon>
        <taxon>Chordata</taxon>
        <taxon>Craniata</taxon>
        <taxon>Vertebrata</taxon>
        <taxon>Euteleostomi</taxon>
        <taxon>Actinopterygii</taxon>
        <taxon>Neopterygii</taxon>
        <taxon>Teleostei</taxon>
        <taxon>Neoteleostei</taxon>
        <taxon>Acanthomorphata</taxon>
        <taxon>Zeiogadaria</taxon>
        <taxon>Gadariae</taxon>
        <taxon>Gadiformes</taxon>
        <taxon>Gadoidei</taxon>
        <taxon>Gadidae</taxon>
        <taxon>Gadus</taxon>
    </lineage>
</organism>
<dbReference type="CDD" id="cd01650">
    <property type="entry name" value="RT_nLTR_like"/>
    <property type="match status" value="1"/>
</dbReference>
<accession>A0A8C5FT89</accession>
<dbReference type="Ensembl" id="ENSGMOT00000067163.1">
    <property type="protein sequence ID" value="ENSGMOP00000059841.1"/>
    <property type="gene ID" value="ENSGMOG00000028301.1"/>
</dbReference>
<feature type="region of interest" description="Disordered" evidence="1">
    <location>
        <begin position="38"/>
        <end position="66"/>
    </location>
</feature>
<dbReference type="Pfam" id="PF09004">
    <property type="entry name" value="ALKBH8_N"/>
    <property type="match status" value="1"/>
</dbReference>
<dbReference type="Gene3D" id="3.60.10.10">
    <property type="entry name" value="Endonuclease/exonuclease/phosphatase"/>
    <property type="match status" value="1"/>
</dbReference>
<dbReference type="AlphaFoldDB" id="A0A8C5FT89"/>
<dbReference type="InterPro" id="IPR043502">
    <property type="entry name" value="DNA/RNA_pol_sf"/>
</dbReference>
<dbReference type="PANTHER" id="PTHR47510">
    <property type="entry name" value="REVERSE TRANSCRIPTASE DOMAIN-CONTAINING PROTEIN"/>
    <property type="match status" value="1"/>
</dbReference>
<evidence type="ECO:0000259" key="2">
    <source>
        <dbReference type="PROSITE" id="PS50878"/>
    </source>
</evidence>
<dbReference type="Ensembl" id="ENSGMOT00000037108.1">
    <property type="protein sequence ID" value="ENSGMOP00000050133.1"/>
    <property type="gene ID" value="ENSGMOG00000024617.1"/>
</dbReference>